<protein>
    <submittedName>
        <fullName evidence="3">CoA transferase subunit A</fullName>
    </submittedName>
</protein>
<keyword evidence="2 3" id="KW-0808">Transferase</keyword>
<dbReference type="SMART" id="SM00882">
    <property type="entry name" value="CoA_trans"/>
    <property type="match status" value="1"/>
</dbReference>
<dbReference type="InterPro" id="IPR004163">
    <property type="entry name" value="CoA_transf_BS"/>
</dbReference>
<dbReference type="AlphaFoldDB" id="A0A932EQ33"/>
<evidence type="ECO:0000256" key="1">
    <source>
        <dbReference type="ARBA" id="ARBA00005612"/>
    </source>
</evidence>
<dbReference type="InterPro" id="IPR037171">
    <property type="entry name" value="NagB/RpiA_transferase-like"/>
</dbReference>
<organism evidence="3 4">
    <name type="scientific">Candidatus Korobacter versatilis</name>
    <dbReference type="NCBI Taxonomy" id="658062"/>
    <lineage>
        <taxon>Bacteria</taxon>
        <taxon>Pseudomonadati</taxon>
        <taxon>Acidobacteriota</taxon>
        <taxon>Terriglobia</taxon>
        <taxon>Terriglobales</taxon>
        <taxon>Candidatus Korobacteraceae</taxon>
        <taxon>Candidatus Korobacter</taxon>
    </lineage>
</organism>
<dbReference type="SUPFAM" id="SSF100950">
    <property type="entry name" value="NagB/RpiA/CoA transferase-like"/>
    <property type="match status" value="1"/>
</dbReference>
<proteinExistence type="inferred from homology"/>
<comment type="similarity">
    <text evidence="1">Belongs to the 3-oxoacid CoA-transferase subunit A family.</text>
</comment>
<accession>A0A932EQ33</accession>
<dbReference type="PANTHER" id="PTHR13707">
    <property type="entry name" value="KETOACID-COENZYME A TRANSFERASE"/>
    <property type="match status" value="1"/>
</dbReference>
<evidence type="ECO:0000313" key="4">
    <source>
        <dbReference type="Proteomes" id="UP000779809"/>
    </source>
</evidence>
<dbReference type="PANTHER" id="PTHR13707:SF60">
    <property type="entry name" value="ACETATE COA-TRANSFERASE SUBUNIT ALPHA"/>
    <property type="match status" value="1"/>
</dbReference>
<dbReference type="Pfam" id="PF01144">
    <property type="entry name" value="CoA_trans"/>
    <property type="match status" value="1"/>
</dbReference>
<dbReference type="Proteomes" id="UP000779809">
    <property type="component" value="Unassembled WGS sequence"/>
</dbReference>
<dbReference type="InterPro" id="IPR004165">
    <property type="entry name" value="CoA_trans_fam_I"/>
</dbReference>
<dbReference type="InterPro" id="IPR012792">
    <property type="entry name" value="3-oxoacid_CoA-transf_A"/>
</dbReference>
<dbReference type="EMBL" id="JACPNR010000011">
    <property type="protein sequence ID" value="MBI2678912.1"/>
    <property type="molecule type" value="Genomic_DNA"/>
</dbReference>
<dbReference type="Gene3D" id="3.40.1080.10">
    <property type="entry name" value="Glutaconate Coenzyme A-transferase"/>
    <property type="match status" value="1"/>
</dbReference>
<sequence length="233" mass="25536">MNKVVASADEAVRDIQDGATIMVGGFGLCGIPENLIAALRRKGVKDLTTISNNVGIDDFGLGLLLTNGQIRKHIGTYVGENKTLETMVLTGKIELELNPQGTFSERIRAGGAGIPAFFTPTGYGTVIAEGKETRDFNGRPYVMERALQADFAFIKAWRGDEWGNLVYRKTARNFNPMMATAAKVTIAEVEELVAVGKLEPDSVHTPSIYVKRIFQGPSYQRRIEKRTLRKATA</sequence>
<evidence type="ECO:0000313" key="3">
    <source>
        <dbReference type="EMBL" id="MBI2678912.1"/>
    </source>
</evidence>
<dbReference type="GO" id="GO:0008410">
    <property type="term" value="F:CoA-transferase activity"/>
    <property type="evidence" value="ECO:0007669"/>
    <property type="project" value="InterPro"/>
</dbReference>
<evidence type="ECO:0000256" key="2">
    <source>
        <dbReference type="ARBA" id="ARBA00022679"/>
    </source>
</evidence>
<name>A0A932EQ33_9BACT</name>
<dbReference type="NCBIfam" id="TIGR02429">
    <property type="entry name" value="pcaI_scoA_fam"/>
    <property type="match status" value="1"/>
</dbReference>
<dbReference type="PROSITE" id="PS01273">
    <property type="entry name" value="COA_TRANSF_1"/>
    <property type="match status" value="1"/>
</dbReference>
<comment type="caution">
    <text evidence="3">The sequence shown here is derived from an EMBL/GenBank/DDBJ whole genome shotgun (WGS) entry which is preliminary data.</text>
</comment>
<reference evidence="3" key="1">
    <citation type="submission" date="2020-07" db="EMBL/GenBank/DDBJ databases">
        <title>Huge and variable diversity of episymbiotic CPR bacteria and DPANN archaea in groundwater ecosystems.</title>
        <authorList>
            <person name="He C.Y."/>
            <person name="Keren R."/>
            <person name="Whittaker M."/>
            <person name="Farag I.F."/>
            <person name="Doudna J."/>
            <person name="Cate J.H.D."/>
            <person name="Banfield J.F."/>
        </authorList>
    </citation>
    <scope>NUCLEOTIDE SEQUENCE</scope>
    <source>
        <strain evidence="3">NC_groundwater_580_Pr5_B-0.1um_64_19</strain>
    </source>
</reference>
<gene>
    <name evidence="3" type="ORF">HYX28_09030</name>
</gene>